<proteinExistence type="predicted"/>
<name>A0A3S5A2U6_9PLAT</name>
<evidence type="ECO:0000313" key="3">
    <source>
        <dbReference type="Proteomes" id="UP000784294"/>
    </source>
</evidence>
<reference evidence="2" key="1">
    <citation type="submission" date="2018-11" db="EMBL/GenBank/DDBJ databases">
        <authorList>
            <consortium name="Pathogen Informatics"/>
        </authorList>
    </citation>
    <scope>NUCLEOTIDE SEQUENCE</scope>
</reference>
<feature type="non-terminal residue" evidence="2">
    <location>
        <position position="518"/>
    </location>
</feature>
<feature type="region of interest" description="Disordered" evidence="1">
    <location>
        <begin position="383"/>
        <end position="461"/>
    </location>
</feature>
<sequence length="518" mass="55617">MRVHRKLFAFWKNNFRPITDASSPSPSPSPSPLASPLTSPALLPHATGLSRDGDQPETSQRLVDRAVASKPAATCGSGDFHRPSTLGELTRRKARRLAVHAKLVPGIRVYEATDQSRQQQPADKPKESVCPAGLLGRLWVAGRHARGPSLPSLPGIAGLKQPTSPRRKTPTSPAVPGRRDRSNEQTSWPEVARQQPDDGTLSLRAADSALRLELGSRKRAAVSALETAETMTRRRLRFFIHPDTPNVPPDLIRATGTVYSSRSRDTSEASCCQGESNCRGREPDYTRLFHDDLDSSSGSSLNSWMNPFGAEATSARSRASAATADGPGNNEEGGLSSGSRCARDEAMFAVRTAILATGIECGESLRPSRSMPVPVPVPLVQIGPRRGSVDSQLGRAVQQRRESTARSVGESLKRRRVRHSPPQSVQRVLLGRFGPTPVSARQTNPRPDEPTSTPDEVADREDGQSRLLAALVALPVWPDQSDVALRLAHLAPAVQVSALVTTVASATAMLEASVAEAP</sequence>
<keyword evidence="3" id="KW-1185">Reference proteome</keyword>
<organism evidence="2 3">
    <name type="scientific">Protopolystoma xenopodis</name>
    <dbReference type="NCBI Taxonomy" id="117903"/>
    <lineage>
        <taxon>Eukaryota</taxon>
        <taxon>Metazoa</taxon>
        <taxon>Spiralia</taxon>
        <taxon>Lophotrochozoa</taxon>
        <taxon>Platyhelminthes</taxon>
        <taxon>Monogenea</taxon>
        <taxon>Polyopisthocotylea</taxon>
        <taxon>Polystomatidea</taxon>
        <taxon>Polystomatidae</taxon>
        <taxon>Protopolystoma</taxon>
    </lineage>
</organism>
<evidence type="ECO:0000256" key="1">
    <source>
        <dbReference type="SAM" id="MobiDB-lite"/>
    </source>
</evidence>
<dbReference type="EMBL" id="CAAALY010018040">
    <property type="protein sequence ID" value="VEL13523.1"/>
    <property type="molecule type" value="Genomic_DNA"/>
</dbReference>
<feature type="region of interest" description="Disordered" evidence="1">
    <location>
        <begin position="315"/>
        <end position="339"/>
    </location>
</feature>
<feature type="region of interest" description="Disordered" evidence="1">
    <location>
        <begin position="146"/>
        <end position="202"/>
    </location>
</feature>
<feature type="compositionally biased region" description="Polar residues" evidence="1">
    <location>
        <begin position="439"/>
        <end position="454"/>
    </location>
</feature>
<accession>A0A3S5A2U6</accession>
<evidence type="ECO:0000313" key="2">
    <source>
        <dbReference type="EMBL" id="VEL13523.1"/>
    </source>
</evidence>
<comment type="caution">
    <text evidence="2">The sequence shown here is derived from an EMBL/GenBank/DDBJ whole genome shotgun (WGS) entry which is preliminary data.</text>
</comment>
<protein>
    <submittedName>
        <fullName evidence="2">Uncharacterized protein</fullName>
    </submittedName>
</protein>
<dbReference type="Proteomes" id="UP000784294">
    <property type="component" value="Unassembled WGS sequence"/>
</dbReference>
<gene>
    <name evidence="2" type="ORF">PXEA_LOCUS6963</name>
</gene>
<feature type="region of interest" description="Disordered" evidence="1">
    <location>
        <begin position="19"/>
        <end position="59"/>
    </location>
</feature>
<dbReference type="AlphaFoldDB" id="A0A3S5A2U6"/>
<feature type="compositionally biased region" description="Low complexity" evidence="1">
    <location>
        <begin position="34"/>
        <end position="44"/>
    </location>
</feature>